<dbReference type="PANTHER" id="PTHR30176">
    <property type="entry name" value="FERREDOXIN-TYPE PROTEIN NAPH"/>
    <property type="match status" value="1"/>
</dbReference>
<dbReference type="PROSITE" id="PS51379">
    <property type="entry name" value="4FE4S_FER_2"/>
    <property type="match status" value="2"/>
</dbReference>
<evidence type="ECO:0000256" key="6">
    <source>
        <dbReference type="ARBA" id="ARBA00023014"/>
    </source>
</evidence>
<feature type="region of interest" description="Disordered" evidence="7">
    <location>
        <begin position="112"/>
        <end position="137"/>
    </location>
</feature>
<dbReference type="InterPro" id="IPR017900">
    <property type="entry name" value="4Fe4S_Fe_S_CS"/>
</dbReference>
<protein>
    <submittedName>
        <fullName evidence="10">4Fe-4S binding protein</fullName>
    </submittedName>
</protein>
<evidence type="ECO:0000256" key="1">
    <source>
        <dbReference type="ARBA" id="ARBA00022448"/>
    </source>
</evidence>
<feature type="transmembrane region" description="Helical" evidence="8">
    <location>
        <begin position="46"/>
        <end position="70"/>
    </location>
</feature>
<feature type="domain" description="4Fe-4S ferredoxin-type" evidence="9">
    <location>
        <begin position="265"/>
        <end position="294"/>
    </location>
</feature>
<dbReference type="SUPFAM" id="SSF54862">
    <property type="entry name" value="4Fe-4S ferredoxins"/>
    <property type="match status" value="1"/>
</dbReference>
<dbReference type="EMBL" id="JAYMFH010000001">
    <property type="protein sequence ID" value="MEC4294172.1"/>
    <property type="molecule type" value="Genomic_DNA"/>
</dbReference>
<evidence type="ECO:0000259" key="9">
    <source>
        <dbReference type="PROSITE" id="PS51379"/>
    </source>
</evidence>
<organism evidence="10 11">
    <name type="scientific">Adlercreutzia shanghongiae</name>
    <dbReference type="NCBI Taxonomy" id="3111773"/>
    <lineage>
        <taxon>Bacteria</taxon>
        <taxon>Bacillati</taxon>
        <taxon>Actinomycetota</taxon>
        <taxon>Coriobacteriia</taxon>
        <taxon>Eggerthellales</taxon>
        <taxon>Eggerthellaceae</taxon>
        <taxon>Adlercreutzia</taxon>
    </lineage>
</organism>
<comment type="caution">
    <text evidence="10">The sequence shown here is derived from an EMBL/GenBank/DDBJ whole genome shotgun (WGS) entry which is preliminary data.</text>
</comment>
<dbReference type="Pfam" id="PF00037">
    <property type="entry name" value="Fer4"/>
    <property type="match status" value="1"/>
</dbReference>
<evidence type="ECO:0000313" key="11">
    <source>
        <dbReference type="Proteomes" id="UP001343724"/>
    </source>
</evidence>
<dbReference type="PANTHER" id="PTHR30176:SF3">
    <property type="entry name" value="FERREDOXIN-TYPE PROTEIN NAPH"/>
    <property type="match status" value="1"/>
</dbReference>
<dbReference type="Proteomes" id="UP001343724">
    <property type="component" value="Unassembled WGS sequence"/>
</dbReference>
<proteinExistence type="predicted"/>
<name>A0ABU6IX37_9ACTN</name>
<accession>A0ABU6IX37</accession>
<dbReference type="InterPro" id="IPR017896">
    <property type="entry name" value="4Fe4S_Fe-S-bd"/>
</dbReference>
<reference evidence="10 11" key="1">
    <citation type="submission" date="2024-01" db="EMBL/GenBank/DDBJ databases">
        <title>novel species in genus Adlercreutzia.</title>
        <authorList>
            <person name="Liu X."/>
        </authorList>
    </citation>
    <scope>NUCLEOTIDE SEQUENCE [LARGE SCALE GENOMIC DNA]</scope>
    <source>
        <strain evidence="10 11">R22</strain>
    </source>
</reference>
<keyword evidence="3" id="KW-0479">Metal-binding</keyword>
<evidence type="ECO:0000256" key="8">
    <source>
        <dbReference type="SAM" id="Phobius"/>
    </source>
</evidence>
<dbReference type="Gene3D" id="3.30.70.20">
    <property type="match status" value="1"/>
</dbReference>
<keyword evidence="8" id="KW-1133">Transmembrane helix</keyword>
<keyword evidence="6" id="KW-0411">Iron-sulfur</keyword>
<sequence length="298" mass="31561">MRYLRIGVAAGAIALVAAGTALHIPIGTLCTLCPVGFAELTAAGGAVPWGLLPGVLVLLAIVLLLGRVFCSWVCPTSLLRNIFGGRAPRGLTGRTGVCAGCSAGCGEPEAADTQQGKAPGADDAADRPNTVNPNDAREHSNLRAQGIVLAALLAVSLIVHFPVFCLVCPIGLVFGSLFAVSRLFVTWQPGWELIVFPLMLLAEVFLLRRWCAAICPLGFFFGVLASARKRLPFLPDPRVRKDRCIHDQGCNVCATVCPENISAATADARDLEDCTLCLDCTEHCPTRAISLSRRSSQK</sequence>
<evidence type="ECO:0000256" key="7">
    <source>
        <dbReference type="SAM" id="MobiDB-lite"/>
    </source>
</evidence>
<dbReference type="PROSITE" id="PS00198">
    <property type="entry name" value="4FE4S_FER_1"/>
    <property type="match status" value="1"/>
</dbReference>
<keyword evidence="8" id="KW-0812">Transmembrane</keyword>
<keyword evidence="1" id="KW-0813">Transport</keyword>
<keyword evidence="11" id="KW-1185">Reference proteome</keyword>
<evidence type="ECO:0000256" key="4">
    <source>
        <dbReference type="ARBA" id="ARBA00022982"/>
    </source>
</evidence>
<evidence type="ECO:0000313" key="10">
    <source>
        <dbReference type="EMBL" id="MEC4294172.1"/>
    </source>
</evidence>
<feature type="transmembrane region" description="Helical" evidence="8">
    <location>
        <begin position="194"/>
        <end position="224"/>
    </location>
</feature>
<dbReference type="Pfam" id="PF12801">
    <property type="entry name" value="Fer4_5"/>
    <property type="match status" value="2"/>
</dbReference>
<evidence type="ECO:0000256" key="3">
    <source>
        <dbReference type="ARBA" id="ARBA00022723"/>
    </source>
</evidence>
<keyword evidence="5" id="KW-0408">Iron</keyword>
<keyword evidence="4" id="KW-0249">Electron transport</keyword>
<gene>
    <name evidence="10" type="ORF">VJ920_02475</name>
</gene>
<evidence type="ECO:0000256" key="2">
    <source>
        <dbReference type="ARBA" id="ARBA00022485"/>
    </source>
</evidence>
<feature type="domain" description="4Fe-4S ferredoxin-type" evidence="9">
    <location>
        <begin position="235"/>
        <end position="261"/>
    </location>
</feature>
<feature type="transmembrane region" description="Helical" evidence="8">
    <location>
        <begin position="147"/>
        <end position="174"/>
    </location>
</feature>
<dbReference type="RefSeq" id="WP_326454336.1">
    <property type="nucleotide sequence ID" value="NZ_JAYMFH010000001.1"/>
</dbReference>
<keyword evidence="8" id="KW-0472">Membrane</keyword>
<dbReference type="InterPro" id="IPR051684">
    <property type="entry name" value="Electron_Trans/Redox"/>
</dbReference>
<keyword evidence="2" id="KW-0004">4Fe-4S</keyword>
<evidence type="ECO:0000256" key="5">
    <source>
        <dbReference type="ARBA" id="ARBA00023004"/>
    </source>
</evidence>